<organism evidence="11 12">
    <name type="scientific">Henosepilachna vigintioctopunctata</name>
    <dbReference type="NCBI Taxonomy" id="420089"/>
    <lineage>
        <taxon>Eukaryota</taxon>
        <taxon>Metazoa</taxon>
        <taxon>Ecdysozoa</taxon>
        <taxon>Arthropoda</taxon>
        <taxon>Hexapoda</taxon>
        <taxon>Insecta</taxon>
        <taxon>Pterygota</taxon>
        <taxon>Neoptera</taxon>
        <taxon>Endopterygota</taxon>
        <taxon>Coleoptera</taxon>
        <taxon>Polyphaga</taxon>
        <taxon>Cucujiformia</taxon>
        <taxon>Coccinelloidea</taxon>
        <taxon>Coccinellidae</taxon>
        <taxon>Epilachninae</taxon>
        <taxon>Epilachnini</taxon>
        <taxon>Henosepilachna</taxon>
    </lineage>
</organism>
<keyword evidence="6" id="KW-0325">Glycoprotein</keyword>
<keyword evidence="5 9" id="KW-0472">Membrane</keyword>
<evidence type="ECO:0000256" key="5">
    <source>
        <dbReference type="ARBA" id="ARBA00023136"/>
    </source>
</evidence>
<dbReference type="PROSITE" id="PS00217">
    <property type="entry name" value="SUGAR_TRANSPORT_2"/>
    <property type="match status" value="1"/>
</dbReference>
<dbReference type="InterPro" id="IPR044775">
    <property type="entry name" value="MFS_ERD6/Tret1-like"/>
</dbReference>
<dbReference type="Proteomes" id="UP001431783">
    <property type="component" value="Unassembled WGS sequence"/>
</dbReference>
<dbReference type="AlphaFoldDB" id="A0AAW1UUQ2"/>
<protein>
    <recommendedName>
        <fullName evidence="10">Major facilitator superfamily (MFS) profile domain-containing protein</fullName>
    </recommendedName>
</protein>
<evidence type="ECO:0000256" key="7">
    <source>
        <dbReference type="ARBA" id="ARBA00024348"/>
    </source>
</evidence>
<feature type="transmembrane region" description="Helical" evidence="9">
    <location>
        <begin position="390"/>
        <end position="411"/>
    </location>
</feature>
<feature type="transmembrane region" description="Helical" evidence="9">
    <location>
        <begin position="176"/>
        <end position="195"/>
    </location>
</feature>
<keyword evidence="2" id="KW-1003">Cell membrane</keyword>
<accession>A0AAW1UUQ2</accession>
<dbReference type="PANTHER" id="PTHR48021:SF1">
    <property type="entry name" value="GH07001P-RELATED"/>
    <property type="match status" value="1"/>
</dbReference>
<dbReference type="Gene3D" id="1.20.1250.20">
    <property type="entry name" value="MFS general substrate transporter like domains"/>
    <property type="match status" value="1"/>
</dbReference>
<evidence type="ECO:0000313" key="12">
    <source>
        <dbReference type="Proteomes" id="UP001431783"/>
    </source>
</evidence>
<dbReference type="InterPro" id="IPR020846">
    <property type="entry name" value="MFS_dom"/>
</dbReference>
<reference evidence="11 12" key="1">
    <citation type="submission" date="2023-03" db="EMBL/GenBank/DDBJ databases">
        <title>Genome insight into feeding habits of ladybird beetles.</title>
        <authorList>
            <person name="Li H.-S."/>
            <person name="Huang Y.-H."/>
            <person name="Pang H."/>
        </authorList>
    </citation>
    <scope>NUCLEOTIDE SEQUENCE [LARGE SCALE GENOMIC DNA]</scope>
    <source>
        <strain evidence="11">SYSU_2023b</strain>
        <tissue evidence="11">Whole body</tissue>
    </source>
</reference>
<feature type="domain" description="Major facilitator superfamily (MFS) profile" evidence="10">
    <location>
        <begin position="52"/>
        <end position="478"/>
    </location>
</feature>
<dbReference type="EMBL" id="JARQZJ010000105">
    <property type="protein sequence ID" value="KAK9887172.1"/>
    <property type="molecule type" value="Genomic_DNA"/>
</dbReference>
<dbReference type="InterPro" id="IPR036259">
    <property type="entry name" value="MFS_trans_sf"/>
</dbReference>
<feature type="transmembrane region" description="Helical" evidence="9">
    <location>
        <begin position="46"/>
        <end position="67"/>
    </location>
</feature>
<feature type="transmembrane region" description="Helical" evidence="9">
    <location>
        <begin position="349"/>
        <end position="370"/>
    </location>
</feature>
<evidence type="ECO:0000259" key="10">
    <source>
        <dbReference type="PROSITE" id="PS50850"/>
    </source>
</evidence>
<evidence type="ECO:0000256" key="2">
    <source>
        <dbReference type="ARBA" id="ARBA00022475"/>
    </source>
</evidence>
<feature type="transmembrane region" description="Helical" evidence="9">
    <location>
        <begin position="324"/>
        <end position="342"/>
    </location>
</feature>
<keyword evidence="12" id="KW-1185">Reference proteome</keyword>
<feature type="transmembrane region" description="Helical" evidence="9">
    <location>
        <begin position="141"/>
        <end position="164"/>
    </location>
</feature>
<gene>
    <name evidence="11" type="ORF">WA026_020626</name>
</gene>
<dbReference type="Pfam" id="PF00083">
    <property type="entry name" value="Sugar_tr"/>
    <property type="match status" value="1"/>
</dbReference>
<dbReference type="FunFam" id="1.20.1250.20:FF:000055">
    <property type="entry name" value="Facilitated trehalose transporter Tret1-2 homolog"/>
    <property type="match status" value="1"/>
</dbReference>
<feature type="transmembrane region" description="Helical" evidence="9">
    <location>
        <begin position="284"/>
        <end position="304"/>
    </location>
</feature>
<feature type="transmembrane region" description="Helical" evidence="9">
    <location>
        <begin position="456"/>
        <end position="474"/>
    </location>
</feature>
<dbReference type="InterPro" id="IPR003663">
    <property type="entry name" value="Sugar/inositol_transpt"/>
</dbReference>
<evidence type="ECO:0000256" key="1">
    <source>
        <dbReference type="ARBA" id="ARBA00004651"/>
    </source>
</evidence>
<name>A0AAW1UUQ2_9CUCU</name>
<feature type="transmembrane region" description="Helical" evidence="9">
    <location>
        <begin position="423"/>
        <end position="444"/>
    </location>
</feature>
<dbReference type="GO" id="GO:0005886">
    <property type="term" value="C:plasma membrane"/>
    <property type="evidence" value="ECO:0007669"/>
    <property type="project" value="UniProtKB-SubCell"/>
</dbReference>
<dbReference type="InterPro" id="IPR050549">
    <property type="entry name" value="MFS_Trehalose_Transporter"/>
</dbReference>
<dbReference type="PRINTS" id="PR00171">
    <property type="entry name" value="SUGRTRNSPORT"/>
</dbReference>
<dbReference type="PROSITE" id="PS50850">
    <property type="entry name" value="MFS"/>
    <property type="match status" value="1"/>
</dbReference>
<feature type="transmembrane region" description="Helical" evidence="9">
    <location>
        <begin position="87"/>
        <end position="110"/>
    </location>
</feature>
<keyword evidence="4 9" id="KW-1133">Transmembrane helix</keyword>
<keyword evidence="3 9" id="KW-0812">Transmembrane</keyword>
<comment type="similarity">
    <text evidence="7">Belongs to the major facilitator superfamily. Sugar transporter (TC 2.A.1.1) family. Trehalose transporter subfamily.</text>
</comment>
<sequence>MNQDRAELLKETNENVVISRGGYETLGDSSPEISRYSGQTKTFPQYVAALTATLTAFLAGMVLGWTSPMMDSLFAGNFNHLTISTSQMGWIGSFATLGAMTMCIPTGFVCDLIGRKKTLLAISIPFIIGWLLILFSKSVIYLYLGRLISGMGFGASCVAAPIYISEISEKQIRGTLGSYFQLMIASGILASYVAGTFMAPLSFTIFCAGLPFLFIIVFLCQPESPVFLMKKGLIDEARCSLIRLRGSEADVTEELAEIEGILKESGQTATSIIQTFRRYSNLKALLISFSLMLFQQFCGINAVILYSANIFSTAGVKLNDDICTIILGLTQVIATLFSSFMVDKLGRRVLMISSTLMVGLSTIALAVYYTLKDRFLIDKTIMDHLNLIPIISLGCFIIMFSIGLGPLPWIIGSEIFPPEVKSMACSGAGTLNMFSAFLITKFFLDVSQNIGDDCSFYIFSLFSLMGTIFTYFVLPETKGKSIEDIQFELSL</sequence>
<evidence type="ECO:0000256" key="4">
    <source>
        <dbReference type="ARBA" id="ARBA00022989"/>
    </source>
</evidence>
<evidence type="ECO:0000256" key="3">
    <source>
        <dbReference type="ARBA" id="ARBA00022692"/>
    </source>
</evidence>
<evidence type="ECO:0000313" key="11">
    <source>
        <dbReference type="EMBL" id="KAK9887172.1"/>
    </source>
</evidence>
<dbReference type="SUPFAM" id="SSF103473">
    <property type="entry name" value="MFS general substrate transporter"/>
    <property type="match status" value="1"/>
</dbReference>
<dbReference type="InterPro" id="IPR005828">
    <property type="entry name" value="MFS_sugar_transport-like"/>
</dbReference>
<evidence type="ECO:0000256" key="6">
    <source>
        <dbReference type="ARBA" id="ARBA00023180"/>
    </source>
</evidence>
<evidence type="ECO:0000256" key="8">
    <source>
        <dbReference type="RuleBase" id="RU003346"/>
    </source>
</evidence>
<comment type="caution">
    <text evidence="11">The sequence shown here is derived from an EMBL/GenBank/DDBJ whole genome shotgun (WGS) entry which is preliminary data.</text>
</comment>
<dbReference type="PANTHER" id="PTHR48021">
    <property type="match status" value="1"/>
</dbReference>
<proteinExistence type="inferred from homology"/>
<dbReference type="InterPro" id="IPR005829">
    <property type="entry name" value="Sugar_transporter_CS"/>
</dbReference>
<keyword evidence="8" id="KW-0813">Transport</keyword>
<dbReference type="NCBIfam" id="TIGR00879">
    <property type="entry name" value="SP"/>
    <property type="match status" value="1"/>
</dbReference>
<dbReference type="PROSITE" id="PS00216">
    <property type="entry name" value="SUGAR_TRANSPORT_1"/>
    <property type="match status" value="1"/>
</dbReference>
<feature type="transmembrane region" description="Helical" evidence="9">
    <location>
        <begin position="201"/>
        <end position="220"/>
    </location>
</feature>
<evidence type="ECO:0000256" key="9">
    <source>
        <dbReference type="SAM" id="Phobius"/>
    </source>
</evidence>
<comment type="subcellular location">
    <subcellularLocation>
        <location evidence="1">Cell membrane</location>
        <topology evidence="1">Multi-pass membrane protein</topology>
    </subcellularLocation>
</comment>
<feature type="transmembrane region" description="Helical" evidence="9">
    <location>
        <begin position="117"/>
        <end position="135"/>
    </location>
</feature>
<dbReference type="GO" id="GO:0051119">
    <property type="term" value="F:sugar transmembrane transporter activity"/>
    <property type="evidence" value="ECO:0007669"/>
    <property type="project" value="InterPro"/>
</dbReference>
<dbReference type="CDD" id="cd17358">
    <property type="entry name" value="MFS_GLUT6_8_Class3_like"/>
    <property type="match status" value="1"/>
</dbReference>